<keyword evidence="2" id="KW-1185">Reference proteome</keyword>
<protein>
    <submittedName>
        <fullName evidence="1">Uncharacterized protein</fullName>
    </submittedName>
</protein>
<sequence length="107" mass="12384">MDDSVRRGFMAAFAVSGGVVFLAMHAHNRLLSDFINKIEFQTKTSTGSSKDVATKKVRFAESKVEKYYEKKHRREAAFRNNCESFEAMPQNRQVLYKGIMQNRNRMV</sequence>
<dbReference type="PANTHER" id="PTHR33564:SF8">
    <property type="entry name" value="TRANSMEMBRANE PROTEIN"/>
    <property type="match status" value="1"/>
</dbReference>
<reference evidence="1 2" key="1">
    <citation type="submission" date="2024-06" db="EMBL/GenBank/DDBJ databases">
        <title>A chromosome level genome sequence of Diviner's sage (Salvia divinorum).</title>
        <authorList>
            <person name="Ford S.A."/>
            <person name="Ro D.-K."/>
            <person name="Ness R.W."/>
            <person name="Phillips M.A."/>
        </authorList>
    </citation>
    <scope>NUCLEOTIDE SEQUENCE [LARGE SCALE GENOMIC DNA]</scope>
    <source>
        <strain evidence="1">SAF-2024a</strain>
        <tissue evidence="1">Leaf</tissue>
    </source>
</reference>
<evidence type="ECO:0000313" key="1">
    <source>
        <dbReference type="EMBL" id="KAL1545624.1"/>
    </source>
</evidence>
<evidence type="ECO:0000313" key="2">
    <source>
        <dbReference type="Proteomes" id="UP001567538"/>
    </source>
</evidence>
<dbReference type="EMBL" id="JBEAFC010000008">
    <property type="protein sequence ID" value="KAL1545624.1"/>
    <property type="molecule type" value="Genomic_DNA"/>
</dbReference>
<dbReference type="PANTHER" id="PTHR33564">
    <property type="entry name" value="TRANSMEMBRANE PROTEIN"/>
    <property type="match status" value="1"/>
</dbReference>
<dbReference type="Proteomes" id="UP001567538">
    <property type="component" value="Unassembled WGS sequence"/>
</dbReference>
<gene>
    <name evidence="1" type="ORF">AAHA92_22324</name>
</gene>
<accession>A0ABD1GNT1</accession>
<name>A0ABD1GNT1_SALDI</name>
<organism evidence="1 2">
    <name type="scientific">Salvia divinorum</name>
    <name type="common">Maria pastora</name>
    <name type="synonym">Diviner's sage</name>
    <dbReference type="NCBI Taxonomy" id="28513"/>
    <lineage>
        <taxon>Eukaryota</taxon>
        <taxon>Viridiplantae</taxon>
        <taxon>Streptophyta</taxon>
        <taxon>Embryophyta</taxon>
        <taxon>Tracheophyta</taxon>
        <taxon>Spermatophyta</taxon>
        <taxon>Magnoliopsida</taxon>
        <taxon>eudicotyledons</taxon>
        <taxon>Gunneridae</taxon>
        <taxon>Pentapetalae</taxon>
        <taxon>asterids</taxon>
        <taxon>lamiids</taxon>
        <taxon>Lamiales</taxon>
        <taxon>Lamiaceae</taxon>
        <taxon>Nepetoideae</taxon>
        <taxon>Mentheae</taxon>
        <taxon>Salviinae</taxon>
        <taxon>Salvia</taxon>
        <taxon>Salvia subgen. Calosphace</taxon>
    </lineage>
</organism>
<dbReference type="AlphaFoldDB" id="A0ABD1GNT1"/>
<comment type="caution">
    <text evidence="1">The sequence shown here is derived from an EMBL/GenBank/DDBJ whole genome shotgun (WGS) entry which is preliminary data.</text>
</comment>
<proteinExistence type="predicted"/>